<organism evidence="10 11">
    <name type="scientific">Trichuris trichiura</name>
    <name type="common">Whipworm</name>
    <name type="synonym">Trichocephalus trichiurus</name>
    <dbReference type="NCBI Taxonomy" id="36087"/>
    <lineage>
        <taxon>Eukaryota</taxon>
        <taxon>Metazoa</taxon>
        <taxon>Ecdysozoa</taxon>
        <taxon>Nematoda</taxon>
        <taxon>Enoplea</taxon>
        <taxon>Dorylaimia</taxon>
        <taxon>Trichinellida</taxon>
        <taxon>Trichuridae</taxon>
        <taxon>Trichuris</taxon>
    </lineage>
</organism>
<comment type="function">
    <text evidence="7">Cell autonomous antagonist of the canonical Wnt signaling pathway.</text>
</comment>
<keyword evidence="2 7" id="KW-1003">Cell membrane</keyword>
<evidence type="ECO:0000256" key="2">
    <source>
        <dbReference type="ARBA" id="ARBA00022475"/>
    </source>
</evidence>
<protein>
    <recommendedName>
        <fullName evidence="7">Protein naked cuticle homolog</fullName>
    </recommendedName>
</protein>
<dbReference type="PANTHER" id="PTHR22611">
    <property type="entry name" value="PROTEIN NAKED CUTICLE"/>
    <property type="match status" value="1"/>
</dbReference>
<dbReference type="InterPro" id="IPR040140">
    <property type="entry name" value="Nkd-like"/>
</dbReference>
<feature type="compositionally biased region" description="Low complexity" evidence="8">
    <location>
        <begin position="89"/>
        <end position="105"/>
    </location>
</feature>
<dbReference type="GO" id="GO:0005737">
    <property type="term" value="C:cytoplasm"/>
    <property type="evidence" value="ECO:0007669"/>
    <property type="project" value="UniProtKB-SubCell"/>
</dbReference>
<dbReference type="Gene3D" id="1.10.238.10">
    <property type="entry name" value="EF-hand"/>
    <property type="match status" value="1"/>
</dbReference>
<dbReference type="AlphaFoldDB" id="A0A077ZD16"/>
<evidence type="ECO:0000256" key="1">
    <source>
        <dbReference type="ARBA" id="ARBA00007081"/>
    </source>
</evidence>
<evidence type="ECO:0000259" key="9">
    <source>
        <dbReference type="PROSITE" id="PS50222"/>
    </source>
</evidence>
<sequence>MCRISIKERHLPANAANFKHYPSVHSTVHAVARTGRNSSGNLEITNDTNATAMKRPFGIGSVKSLKFAGAFGSCDDDDKVQLLALMSHSDSSSSSDSSCDSMHSLDGNESATGSEEDCYETIFKDVFPNKTFHHCDHDCNTNTESLYKRQNKCESVVSKLADEPEKHEEACEPNSDTTEKQAKAPAAGQEWVFTLYDFDGKGKVSKEDILSLVRSIYDVLGNAKLPIHNGGNDNSHKSGQPVGAFKIKLSVMPDLISPTANQKEIKLPRAQRNLKPQKVPPERKTDAEQQCDIFIARDRSKNAKNYDVVGHTALRVYKRSFGNGCAGGTSHTETKLCASCNHRDYVNLSELENCCRDRHSCSGNVIHHIRHCDRHCHCPPIVHFSRNASNAQCYERLKRTCATNEADYTALRVPQTSCCKEQECIYSRLLAPTVEKKNQPPLVVRPSVVKQPEKKLPTGGGGHMPKMMFKAVQNHSVNAASKQAGKSGRQEHPFQPMKPSEPLRGDADGSDLFLGYRHYHEHHHYYYNC</sequence>
<keyword evidence="6" id="KW-0472">Membrane</keyword>
<comment type="subcellular location">
    <subcellularLocation>
        <location evidence="7">Cell membrane</location>
    </subcellularLocation>
    <subcellularLocation>
        <location evidence="7">Cytoplasm</location>
    </subcellularLocation>
</comment>
<gene>
    <name evidence="10" type="ORF">TTRE_0000602401</name>
</gene>
<reference evidence="10" key="2">
    <citation type="submission" date="2014-03" db="EMBL/GenBank/DDBJ databases">
        <title>The whipworm genome and dual-species transcriptomics of an intimate host-pathogen interaction.</title>
        <authorList>
            <person name="Foth B.J."/>
            <person name="Tsai I.J."/>
            <person name="Reid A.J."/>
            <person name="Bancroft A.J."/>
            <person name="Nichol S."/>
            <person name="Tracey A."/>
            <person name="Holroyd N."/>
            <person name="Cotton J.A."/>
            <person name="Stanley E.J."/>
            <person name="Zarowiecki M."/>
            <person name="Liu J.Z."/>
            <person name="Huckvale T."/>
            <person name="Cooper P.J."/>
            <person name="Grencis R.K."/>
            <person name="Berriman M."/>
        </authorList>
    </citation>
    <scope>NUCLEOTIDE SEQUENCE [LARGE SCALE GENOMIC DNA]</scope>
</reference>
<dbReference type="PANTHER" id="PTHR22611:SF9">
    <property type="entry name" value="PROTEIN NAKED CUTICLE"/>
    <property type="match status" value="1"/>
</dbReference>
<dbReference type="Proteomes" id="UP000030665">
    <property type="component" value="Unassembled WGS sequence"/>
</dbReference>
<accession>A0A077ZD16</accession>
<evidence type="ECO:0000313" key="10">
    <source>
        <dbReference type="EMBL" id="CDW57729.1"/>
    </source>
</evidence>
<evidence type="ECO:0000256" key="4">
    <source>
        <dbReference type="ARBA" id="ARBA00022687"/>
    </source>
</evidence>
<dbReference type="GO" id="GO:0005509">
    <property type="term" value="F:calcium ion binding"/>
    <property type="evidence" value="ECO:0007669"/>
    <property type="project" value="InterPro"/>
</dbReference>
<comment type="similarity">
    <text evidence="1 7">Belongs to the NKD family.</text>
</comment>
<evidence type="ECO:0000256" key="3">
    <source>
        <dbReference type="ARBA" id="ARBA00022490"/>
    </source>
</evidence>
<dbReference type="OrthoDB" id="5953812at2759"/>
<proteinExistence type="inferred from homology"/>
<name>A0A077ZD16_TRITR</name>
<feature type="region of interest" description="Disordered" evidence="8">
    <location>
        <begin position="163"/>
        <end position="185"/>
    </location>
</feature>
<dbReference type="STRING" id="36087.A0A077ZD16"/>
<dbReference type="PROSITE" id="PS50222">
    <property type="entry name" value="EF_HAND_2"/>
    <property type="match status" value="1"/>
</dbReference>
<evidence type="ECO:0000256" key="8">
    <source>
        <dbReference type="SAM" id="MobiDB-lite"/>
    </source>
</evidence>
<dbReference type="GO" id="GO:0016055">
    <property type="term" value="P:Wnt signaling pathway"/>
    <property type="evidence" value="ECO:0007669"/>
    <property type="project" value="UniProtKB-UniRule"/>
</dbReference>
<feature type="domain" description="EF-hand" evidence="9">
    <location>
        <begin position="184"/>
        <end position="219"/>
    </location>
</feature>
<feature type="region of interest" description="Disordered" evidence="8">
    <location>
        <begin position="89"/>
        <end position="113"/>
    </location>
</feature>
<dbReference type="GO" id="GO:0090090">
    <property type="term" value="P:negative regulation of canonical Wnt signaling pathway"/>
    <property type="evidence" value="ECO:0007669"/>
    <property type="project" value="UniProtKB-ARBA"/>
</dbReference>
<keyword evidence="5" id="KW-0479">Metal-binding</keyword>
<evidence type="ECO:0000313" key="11">
    <source>
        <dbReference type="Proteomes" id="UP000030665"/>
    </source>
</evidence>
<feature type="region of interest" description="Disordered" evidence="8">
    <location>
        <begin position="477"/>
        <end position="506"/>
    </location>
</feature>
<dbReference type="EMBL" id="HG806203">
    <property type="protein sequence ID" value="CDW57729.1"/>
    <property type="molecule type" value="Genomic_DNA"/>
</dbReference>
<keyword evidence="3" id="KW-0963">Cytoplasm</keyword>
<evidence type="ECO:0000256" key="6">
    <source>
        <dbReference type="ARBA" id="ARBA00023136"/>
    </source>
</evidence>
<evidence type="ECO:0000256" key="7">
    <source>
        <dbReference type="RuleBase" id="RU367060"/>
    </source>
</evidence>
<dbReference type="GO" id="GO:0005886">
    <property type="term" value="C:plasma membrane"/>
    <property type="evidence" value="ECO:0007669"/>
    <property type="project" value="UniProtKB-SubCell"/>
</dbReference>
<evidence type="ECO:0000256" key="5">
    <source>
        <dbReference type="ARBA" id="ARBA00022723"/>
    </source>
</evidence>
<dbReference type="InterPro" id="IPR002048">
    <property type="entry name" value="EF_hand_dom"/>
</dbReference>
<keyword evidence="4 7" id="KW-0879">Wnt signaling pathway</keyword>
<keyword evidence="11" id="KW-1185">Reference proteome</keyword>
<reference evidence="10" key="1">
    <citation type="submission" date="2014-01" db="EMBL/GenBank/DDBJ databases">
        <authorList>
            <person name="Aslett M."/>
        </authorList>
    </citation>
    <scope>NUCLEOTIDE SEQUENCE</scope>
</reference>